<sequence>MDCLSEHLRKASPLNLGRSLTGRCGLLRAYMLWLVLVSAVIAASRVHATSTPPPKWPHQEPSRRPHQTDGSGRPRTAGTSGFSTASSAHTPAASSSSRGYKSHGYYDLYQGYDKGFSDIIYWVPLVIIFGAAIIFLPVLGALFATLAAGTAGAAVSTTVAGRRRRRRELPTLEAALSALSALEKAVEKFRSLGKTT</sequence>
<comment type="caution">
    <text evidence="3">The sequence shown here is derived from an EMBL/GenBank/DDBJ whole genome shotgun (WGS) entry which is preliminary data.</text>
</comment>
<accession>A0AAQ4DIC9</accession>
<evidence type="ECO:0000256" key="1">
    <source>
        <dbReference type="SAM" id="MobiDB-lite"/>
    </source>
</evidence>
<dbReference type="Proteomes" id="UP001321473">
    <property type="component" value="Unassembled WGS sequence"/>
</dbReference>
<keyword evidence="2" id="KW-0472">Membrane</keyword>
<evidence type="ECO:0000256" key="2">
    <source>
        <dbReference type="SAM" id="Phobius"/>
    </source>
</evidence>
<dbReference type="AlphaFoldDB" id="A0AAQ4DIC9"/>
<dbReference type="EMBL" id="JARKHS020030349">
    <property type="protein sequence ID" value="KAK8762219.1"/>
    <property type="molecule type" value="Genomic_DNA"/>
</dbReference>
<protein>
    <submittedName>
        <fullName evidence="3">Uncharacterized protein</fullName>
    </submittedName>
</protein>
<name>A0AAQ4DIC9_AMBAM</name>
<keyword evidence="4" id="KW-1185">Reference proteome</keyword>
<feature type="compositionally biased region" description="Basic and acidic residues" evidence="1">
    <location>
        <begin position="57"/>
        <end position="67"/>
    </location>
</feature>
<feature type="region of interest" description="Disordered" evidence="1">
    <location>
        <begin position="49"/>
        <end position="100"/>
    </location>
</feature>
<organism evidence="3 4">
    <name type="scientific">Amblyomma americanum</name>
    <name type="common">Lone star tick</name>
    <dbReference type="NCBI Taxonomy" id="6943"/>
    <lineage>
        <taxon>Eukaryota</taxon>
        <taxon>Metazoa</taxon>
        <taxon>Ecdysozoa</taxon>
        <taxon>Arthropoda</taxon>
        <taxon>Chelicerata</taxon>
        <taxon>Arachnida</taxon>
        <taxon>Acari</taxon>
        <taxon>Parasitiformes</taxon>
        <taxon>Ixodida</taxon>
        <taxon>Ixodoidea</taxon>
        <taxon>Ixodidae</taxon>
        <taxon>Amblyomminae</taxon>
        <taxon>Amblyomma</taxon>
    </lineage>
</organism>
<gene>
    <name evidence="3" type="ORF">V5799_026515</name>
</gene>
<keyword evidence="2" id="KW-1133">Transmembrane helix</keyword>
<evidence type="ECO:0000313" key="3">
    <source>
        <dbReference type="EMBL" id="KAK8762219.1"/>
    </source>
</evidence>
<feature type="transmembrane region" description="Helical" evidence="2">
    <location>
        <begin position="119"/>
        <end position="136"/>
    </location>
</feature>
<feature type="compositionally biased region" description="Low complexity" evidence="1">
    <location>
        <begin position="76"/>
        <end position="97"/>
    </location>
</feature>
<evidence type="ECO:0000313" key="4">
    <source>
        <dbReference type="Proteomes" id="UP001321473"/>
    </source>
</evidence>
<proteinExistence type="predicted"/>
<keyword evidence="2" id="KW-0812">Transmembrane</keyword>
<reference evidence="3 4" key="1">
    <citation type="journal article" date="2023" name="Arcadia Sci">
        <title>De novo assembly of a long-read Amblyomma americanum tick genome.</title>
        <authorList>
            <person name="Chou S."/>
            <person name="Poskanzer K.E."/>
            <person name="Rollins M."/>
            <person name="Thuy-Boun P.S."/>
        </authorList>
    </citation>
    <scope>NUCLEOTIDE SEQUENCE [LARGE SCALE GENOMIC DNA]</scope>
    <source>
        <strain evidence="3">F_SG_1</strain>
        <tissue evidence="3">Salivary glands</tissue>
    </source>
</reference>
<feature type="transmembrane region" description="Helical" evidence="2">
    <location>
        <begin position="30"/>
        <end position="48"/>
    </location>
</feature>